<evidence type="ECO:0000313" key="2">
    <source>
        <dbReference type="Proteomes" id="UP000230233"/>
    </source>
</evidence>
<dbReference type="AlphaFoldDB" id="A0A2G5T1I3"/>
<reference evidence="2" key="1">
    <citation type="submission" date="2017-10" db="EMBL/GenBank/DDBJ databases">
        <title>Rapid genome shrinkage in a self-fertile nematode reveals novel sperm competition proteins.</title>
        <authorList>
            <person name="Yin D."/>
            <person name="Schwarz E.M."/>
            <person name="Thomas C.G."/>
            <person name="Felde R.L."/>
            <person name="Korf I.F."/>
            <person name="Cutter A.D."/>
            <person name="Schartner C.M."/>
            <person name="Ralston E.J."/>
            <person name="Meyer B.J."/>
            <person name="Haag E.S."/>
        </authorList>
    </citation>
    <scope>NUCLEOTIDE SEQUENCE [LARGE SCALE GENOMIC DNA]</scope>
    <source>
        <strain evidence="2">JU1422</strain>
    </source>
</reference>
<keyword evidence="2" id="KW-1185">Reference proteome</keyword>
<accession>A0A2G5T1I3</accession>
<dbReference type="Proteomes" id="UP000230233">
    <property type="component" value="Chromosome X"/>
</dbReference>
<organism evidence="1 2">
    <name type="scientific">Caenorhabditis nigoni</name>
    <dbReference type="NCBI Taxonomy" id="1611254"/>
    <lineage>
        <taxon>Eukaryota</taxon>
        <taxon>Metazoa</taxon>
        <taxon>Ecdysozoa</taxon>
        <taxon>Nematoda</taxon>
        <taxon>Chromadorea</taxon>
        <taxon>Rhabditida</taxon>
        <taxon>Rhabditina</taxon>
        <taxon>Rhabditomorpha</taxon>
        <taxon>Rhabditoidea</taxon>
        <taxon>Rhabditidae</taxon>
        <taxon>Peloderinae</taxon>
        <taxon>Caenorhabditis</taxon>
    </lineage>
</organism>
<evidence type="ECO:0000313" key="1">
    <source>
        <dbReference type="EMBL" id="PIC20971.1"/>
    </source>
</evidence>
<proteinExistence type="predicted"/>
<dbReference type="OrthoDB" id="10342051at2759"/>
<gene>
    <name evidence="1" type="primary">Cnig_chr_X.g25974</name>
    <name evidence="1" type="ORF">B9Z55_025974</name>
</gene>
<comment type="caution">
    <text evidence="1">The sequence shown here is derived from an EMBL/GenBank/DDBJ whole genome shotgun (WGS) entry which is preliminary data.</text>
</comment>
<dbReference type="EMBL" id="PDUG01000006">
    <property type="protein sequence ID" value="PIC20971.1"/>
    <property type="molecule type" value="Genomic_DNA"/>
</dbReference>
<sequence length="255" mass="30705">MGYRSWVLPPKLPFEIRRVVPPNVSRLGLSHEEVFKMKLKVLDHIYHETKFNNIVFVVKDRDQEKEIEKLIRRYIKVRWYASRRCWEADTKVPIVITYDHVKRIVKRTSRIQYVIFDLPEDPTQLQKNLIWPLYVSVQRKKERRIKVLITGNERVEDLEPLIKEMEKHEVDTPQWLLDELKMIDESLYYMSVRKHRPSAFIDYDNDVTWRKDGTCVFHFQVCFGPDDYDNDDDDYVRRPVKKTGLSATYPPGYLD</sequence>
<name>A0A2G5T1I3_9PELO</name>
<protein>
    <submittedName>
        <fullName evidence="1">Uncharacterized protein</fullName>
    </submittedName>
</protein>